<keyword evidence="2" id="KW-1185">Reference proteome</keyword>
<reference evidence="1" key="1">
    <citation type="submission" date="2021-06" db="EMBL/GenBank/DDBJ databases">
        <authorList>
            <person name="Kallberg Y."/>
            <person name="Tangrot J."/>
            <person name="Rosling A."/>
        </authorList>
    </citation>
    <scope>NUCLEOTIDE SEQUENCE</scope>
    <source>
        <strain evidence="1">FL966</strain>
    </source>
</reference>
<name>A0A9N9AF68_9GLOM</name>
<comment type="caution">
    <text evidence="1">The sequence shown here is derived from an EMBL/GenBank/DDBJ whole genome shotgun (WGS) entry which is preliminary data.</text>
</comment>
<accession>A0A9N9AF68</accession>
<proteinExistence type="predicted"/>
<evidence type="ECO:0000313" key="1">
    <source>
        <dbReference type="EMBL" id="CAG8528287.1"/>
    </source>
</evidence>
<sequence>MTEDELNLPEWKNPVFLVRRNDLQIQINLEATIKHAKYNNQPVYYICTKDTYKDRSLHGNIRQKFLSVSDTKSNTLCGILPLSIGMKLALTINICMHDGMVNRAQGILRKIVYDSTSMIVENTDIGEGKSIIIDRPPKYIVLELLNHTPGTYDSLSLNHISIYPIKQKYKYVHKIENGTNMTREFQRIQLPVTPAFVFTEFKCQGATLEKAIIDFNDSNIKSEPDLKKELERLEECFKRTEQLSKWPTI</sequence>
<evidence type="ECO:0000313" key="2">
    <source>
        <dbReference type="Proteomes" id="UP000789759"/>
    </source>
</evidence>
<protein>
    <submittedName>
        <fullName evidence="1">24356_t:CDS:1</fullName>
    </submittedName>
</protein>
<dbReference type="Proteomes" id="UP000789759">
    <property type="component" value="Unassembled WGS sequence"/>
</dbReference>
<dbReference type="EMBL" id="CAJVQA010001842">
    <property type="protein sequence ID" value="CAG8528287.1"/>
    <property type="molecule type" value="Genomic_DNA"/>
</dbReference>
<dbReference type="OrthoDB" id="432234at2759"/>
<organism evidence="1 2">
    <name type="scientific">Cetraspora pellucida</name>
    <dbReference type="NCBI Taxonomy" id="1433469"/>
    <lineage>
        <taxon>Eukaryota</taxon>
        <taxon>Fungi</taxon>
        <taxon>Fungi incertae sedis</taxon>
        <taxon>Mucoromycota</taxon>
        <taxon>Glomeromycotina</taxon>
        <taxon>Glomeromycetes</taxon>
        <taxon>Diversisporales</taxon>
        <taxon>Gigasporaceae</taxon>
        <taxon>Cetraspora</taxon>
    </lineage>
</organism>
<gene>
    <name evidence="1" type="ORF">CPELLU_LOCUS3721</name>
</gene>
<dbReference type="AlphaFoldDB" id="A0A9N9AF68"/>